<evidence type="ECO:0000259" key="1">
    <source>
        <dbReference type="Pfam" id="PF02036"/>
    </source>
</evidence>
<keyword evidence="3" id="KW-1185">Reference proteome</keyword>
<comment type="caution">
    <text evidence="2">The sequence shown here is derived from an EMBL/GenBank/DDBJ whole genome shotgun (WGS) entry which is preliminary data.</text>
</comment>
<dbReference type="Proteomes" id="UP001500618">
    <property type="component" value="Unassembled WGS sequence"/>
</dbReference>
<dbReference type="Gene3D" id="3.30.1050.10">
    <property type="entry name" value="SCP2 sterol-binding domain"/>
    <property type="match status" value="1"/>
</dbReference>
<dbReference type="Pfam" id="PF02036">
    <property type="entry name" value="SCP2"/>
    <property type="match status" value="1"/>
</dbReference>
<dbReference type="InterPro" id="IPR036527">
    <property type="entry name" value="SCP2_sterol-bd_dom_sf"/>
</dbReference>
<reference evidence="3" key="1">
    <citation type="journal article" date="2019" name="Int. J. Syst. Evol. Microbiol.">
        <title>The Global Catalogue of Microorganisms (GCM) 10K type strain sequencing project: providing services to taxonomists for standard genome sequencing and annotation.</title>
        <authorList>
            <consortium name="The Broad Institute Genomics Platform"/>
            <consortium name="The Broad Institute Genome Sequencing Center for Infectious Disease"/>
            <person name="Wu L."/>
            <person name="Ma J."/>
        </authorList>
    </citation>
    <scope>NUCLEOTIDE SEQUENCE [LARGE SCALE GENOMIC DNA]</scope>
    <source>
        <strain evidence="3">JCM 14718</strain>
    </source>
</reference>
<protein>
    <submittedName>
        <fullName evidence="2">SCP2 sterol-binding domain-containing protein</fullName>
    </submittedName>
</protein>
<feature type="domain" description="SCP2" evidence="1">
    <location>
        <begin position="118"/>
        <end position="210"/>
    </location>
</feature>
<proteinExistence type="predicted"/>
<evidence type="ECO:0000313" key="3">
    <source>
        <dbReference type="Proteomes" id="UP001500618"/>
    </source>
</evidence>
<name>A0ABP4VD03_9ACTN</name>
<dbReference type="EMBL" id="BAAANY010000046">
    <property type="protein sequence ID" value="GAA1721110.1"/>
    <property type="molecule type" value="Genomic_DNA"/>
</dbReference>
<dbReference type="RefSeq" id="WP_279579787.1">
    <property type="nucleotide sequence ID" value="NZ_BAAANY010000046.1"/>
</dbReference>
<organism evidence="2 3">
    <name type="scientific">Fodinicola feengrottensis</name>
    <dbReference type="NCBI Taxonomy" id="435914"/>
    <lineage>
        <taxon>Bacteria</taxon>
        <taxon>Bacillati</taxon>
        <taxon>Actinomycetota</taxon>
        <taxon>Actinomycetes</taxon>
        <taxon>Mycobacteriales</taxon>
        <taxon>Fodinicola</taxon>
    </lineage>
</organism>
<sequence>MVDLSEAAVARLSPRELVAALKRLSPDDPALADVDMEMVARRIDPRRLSRSEFADLLSAIDTLAAGGAKVDLSTMDAATFLRIIGKASGSQIEAATAVPAVRRRILDELFRRMADYFRPERARDGRVVMQFRVTGGSGPGGLDHYSVVIQDRACTVSKNPSDDAKTTITTGPADLLRLATGSASPAMMFLRGKVKVDGSLGFASGFMAMFEMPKI</sequence>
<dbReference type="InterPro" id="IPR003033">
    <property type="entry name" value="SCP2_sterol-bd_dom"/>
</dbReference>
<evidence type="ECO:0000313" key="2">
    <source>
        <dbReference type="EMBL" id="GAA1721110.1"/>
    </source>
</evidence>
<dbReference type="SUPFAM" id="SSF55718">
    <property type="entry name" value="SCP-like"/>
    <property type="match status" value="1"/>
</dbReference>
<gene>
    <name evidence="2" type="ORF">GCM10009765_81670</name>
</gene>
<accession>A0ABP4VD03</accession>